<name>A0A317K153_9ACTN</name>
<dbReference type="CDD" id="cd00093">
    <property type="entry name" value="HTH_XRE"/>
    <property type="match status" value="1"/>
</dbReference>
<dbReference type="InterPro" id="IPR043917">
    <property type="entry name" value="DUF5753"/>
</dbReference>
<dbReference type="Proteomes" id="UP000245683">
    <property type="component" value="Unassembled WGS sequence"/>
</dbReference>
<dbReference type="OrthoDB" id="3422637at2"/>
<accession>A0A317K153</accession>
<dbReference type="InterPro" id="IPR001387">
    <property type="entry name" value="Cro/C1-type_HTH"/>
</dbReference>
<dbReference type="AlphaFoldDB" id="A0A317K153"/>
<protein>
    <recommendedName>
        <fullName evidence="1">DUF5753 domain-containing protein</fullName>
    </recommendedName>
</protein>
<evidence type="ECO:0000259" key="1">
    <source>
        <dbReference type="Pfam" id="PF19054"/>
    </source>
</evidence>
<dbReference type="InterPro" id="IPR010982">
    <property type="entry name" value="Lambda_DNA-bd_dom_sf"/>
</dbReference>
<organism evidence="2 3">
    <name type="scientific">Micromonospora globispora</name>
    <dbReference type="NCBI Taxonomy" id="1450148"/>
    <lineage>
        <taxon>Bacteria</taxon>
        <taxon>Bacillati</taxon>
        <taxon>Actinomycetota</taxon>
        <taxon>Actinomycetes</taxon>
        <taxon>Micromonosporales</taxon>
        <taxon>Micromonosporaceae</taxon>
        <taxon>Micromonospora</taxon>
    </lineage>
</organism>
<proteinExistence type="predicted"/>
<dbReference type="GO" id="GO:0003677">
    <property type="term" value="F:DNA binding"/>
    <property type="evidence" value="ECO:0007669"/>
    <property type="project" value="InterPro"/>
</dbReference>
<dbReference type="RefSeq" id="WP_109945694.1">
    <property type="nucleotide sequence ID" value="NZ_QGGF01000751.1"/>
</dbReference>
<dbReference type="EMBL" id="QGSV01000216">
    <property type="protein sequence ID" value="PWU46631.1"/>
    <property type="molecule type" value="Genomic_DNA"/>
</dbReference>
<feature type="domain" description="DUF5753" evidence="1">
    <location>
        <begin position="73"/>
        <end position="243"/>
    </location>
</feature>
<keyword evidence="3" id="KW-1185">Reference proteome</keyword>
<comment type="caution">
    <text evidence="2">The sequence shown here is derived from an EMBL/GenBank/DDBJ whole genome shotgun (WGS) entry which is preliminary data.</text>
</comment>
<sequence length="249" mass="27529">MNDALRVAMAEAGETAESLAERVGVDPKTAARWVTPGRVPHPRHRSAVSRALGREVGELWPEVVRRREPAWFRPWAEVEREASSLRSFEPSVLPGLLQTEAYAHAVLSSGPLADDEVEGYVAARVARQAAVFDRPRPPLTVFVVDEAALRRGEPEIMQPQLDHLIAMAGRPRVLLHVLPLRAGFHPGQAGPFVIASVDCGDEVAYLDDQAAGRMTKNVAPLWRIWDTLRSVALPRDQSIQLLKGRPWLT</sequence>
<gene>
    <name evidence="2" type="ORF">DLJ46_17365</name>
</gene>
<dbReference type="Gene3D" id="1.10.260.40">
    <property type="entry name" value="lambda repressor-like DNA-binding domains"/>
    <property type="match status" value="1"/>
</dbReference>
<evidence type="ECO:0000313" key="3">
    <source>
        <dbReference type="Proteomes" id="UP000245683"/>
    </source>
</evidence>
<evidence type="ECO:0000313" key="2">
    <source>
        <dbReference type="EMBL" id="PWU46631.1"/>
    </source>
</evidence>
<dbReference type="SUPFAM" id="SSF47413">
    <property type="entry name" value="lambda repressor-like DNA-binding domains"/>
    <property type="match status" value="1"/>
</dbReference>
<dbReference type="Pfam" id="PF19054">
    <property type="entry name" value="DUF5753"/>
    <property type="match status" value="1"/>
</dbReference>
<reference evidence="3" key="1">
    <citation type="submission" date="2018-05" db="EMBL/GenBank/DDBJ databases">
        <title>Micromonospora globispora sp. nov. and Micromonospora rugosa sp. nov., isolated from marine sediment.</title>
        <authorList>
            <person name="Carro L."/>
            <person name="Aysel V."/>
            <person name="Cetin D."/>
            <person name="Igual J.M."/>
            <person name="Klenk H.-P."/>
            <person name="Trujillo M.E."/>
            <person name="Sahin N."/>
        </authorList>
    </citation>
    <scope>NUCLEOTIDE SEQUENCE [LARGE SCALE GENOMIC DNA]</scope>
    <source>
        <strain evidence="3">S2904</strain>
    </source>
</reference>